<keyword evidence="7" id="KW-0012">Acyltransferase</keyword>
<dbReference type="InterPro" id="IPR001451">
    <property type="entry name" value="Hexapep"/>
</dbReference>
<comment type="caution">
    <text evidence="9">The sequence shown here is derived from an EMBL/GenBank/DDBJ whole genome shotgun (WGS) entry which is preliminary data.</text>
</comment>
<keyword evidence="3" id="KW-0441">Lipid A biosynthesis</keyword>
<feature type="domain" description="UDP N-acetylglucosamine O-acyltransferase C-terminal" evidence="8">
    <location>
        <begin position="176"/>
        <end position="257"/>
    </location>
</feature>
<dbReference type="Pfam" id="PF13720">
    <property type="entry name" value="Acetyltransf_11"/>
    <property type="match status" value="1"/>
</dbReference>
<dbReference type="RefSeq" id="WP_074199341.1">
    <property type="nucleotide sequence ID" value="NZ_FSQZ01000001.1"/>
</dbReference>
<keyword evidence="6" id="KW-0443">Lipid metabolism</keyword>
<dbReference type="Pfam" id="PF00132">
    <property type="entry name" value="Hexapep"/>
    <property type="match status" value="2"/>
</dbReference>
<dbReference type="Proteomes" id="UP000185093">
    <property type="component" value="Unassembled WGS sequence"/>
</dbReference>
<dbReference type="NCBIfam" id="TIGR01852">
    <property type="entry name" value="lipid_A_lpxA"/>
    <property type="match status" value="1"/>
</dbReference>
<sequence>MKGTIHPTAIVSSKAELDEGVTIGPYSIIEDEVFIGKNTVIGAYVRIFNFVQIGQDCRIYENAVIGGEPQDHSFRGERTKVVVGDRTIIREGVTIHRATGEGQSTVIGDDVFLMEGVHVGHNVRIGNHVIVANKSGLAGYCEVEDYANLGGMVGIHQFVKIGRLCMIGGLSKVVKDIPPFVLADGRPARIYGINKVGLQRAGFDSTLREHIKRIYRQLYHNGLPLRQAVEMMRRQGLGDPIITEIVSFFDRSRRGLVPWPSARVFMGDVE</sequence>
<evidence type="ECO:0000256" key="6">
    <source>
        <dbReference type="ARBA" id="ARBA00023098"/>
    </source>
</evidence>
<evidence type="ECO:0000256" key="2">
    <source>
        <dbReference type="ARBA" id="ARBA00022516"/>
    </source>
</evidence>
<keyword evidence="10" id="KW-1185">Reference proteome</keyword>
<protein>
    <submittedName>
        <fullName evidence="9">Acyl-[acyl-carrier-protein]--UDP-N-acetylglucosamine O-acyltransferase</fullName>
    </submittedName>
</protein>
<evidence type="ECO:0000256" key="3">
    <source>
        <dbReference type="ARBA" id="ARBA00022556"/>
    </source>
</evidence>
<dbReference type="SUPFAM" id="SSF51161">
    <property type="entry name" value="Trimeric LpxA-like enzymes"/>
    <property type="match status" value="1"/>
</dbReference>
<dbReference type="CDD" id="cd03351">
    <property type="entry name" value="LbH_UDP-GlcNAc_AT"/>
    <property type="match status" value="1"/>
</dbReference>
<accession>A0ABY1JCI1</accession>
<evidence type="ECO:0000313" key="9">
    <source>
        <dbReference type="EMBL" id="SIN65669.1"/>
    </source>
</evidence>
<keyword evidence="2" id="KW-0444">Lipid biosynthesis</keyword>
<reference evidence="9 10" key="1">
    <citation type="submission" date="2016-11" db="EMBL/GenBank/DDBJ databases">
        <authorList>
            <person name="Varghese N."/>
            <person name="Submissions S."/>
        </authorList>
    </citation>
    <scope>NUCLEOTIDE SEQUENCE [LARGE SCALE GENOMIC DNA]</scope>
    <source>
        <strain evidence="9 10">DSM 20664</strain>
    </source>
</reference>
<organism evidence="9 10">
    <name type="scientific">Acetomicrobium flavidum</name>
    <dbReference type="NCBI Taxonomy" id="49896"/>
    <lineage>
        <taxon>Bacteria</taxon>
        <taxon>Thermotogati</taxon>
        <taxon>Synergistota</taxon>
        <taxon>Synergistia</taxon>
        <taxon>Synergistales</taxon>
        <taxon>Acetomicrobiaceae</taxon>
        <taxon>Acetomicrobium</taxon>
    </lineage>
</organism>
<dbReference type="InterPro" id="IPR010137">
    <property type="entry name" value="Lipid_A_LpxA"/>
</dbReference>
<dbReference type="Gene3D" id="2.160.10.10">
    <property type="entry name" value="Hexapeptide repeat proteins"/>
    <property type="match status" value="1"/>
</dbReference>
<name>A0ABY1JCI1_9BACT</name>
<proteinExistence type="predicted"/>
<evidence type="ECO:0000256" key="5">
    <source>
        <dbReference type="ARBA" id="ARBA00022737"/>
    </source>
</evidence>
<dbReference type="InterPro" id="IPR037157">
    <property type="entry name" value="Acetyltransf_C_sf"/>
</dbReference>
<dbReference type="PIRSF" id="PIRSF000456">
    <property type="entry name" value="UDP-GlcNAc_acltr"/>
    <property type="match status" value="1"/>
</dbReference>
<dbReference type="PANTHER" id="PTHR43480:SF1">
    <property type="entry name" value="ACYL-[ACYL-CARRIER-PROTEIN]--UDP-N-ACETYLGLUCOSAMINE O-ACYLTRANSFERASE, MITOCHONDRIAL-RELATED"/>
    <property type="match status" value="1"/>
</dbReference>
<dbReference type="InterPro" id="IPR011004">
    <property type="entry name" value="Trimer_LpxA-like_sf"/>
</dbReference>
<keyword evidence="5" id="KW-0677">Repeat</keyword>
<keyword evidence="4" id="KW-0808">Transferase</keyword>
<dbReference type="EMBL" id="FSQZ01000001">
    <property type="protein sequence ID" value="SIN65669.1"/>
    <property type="molecule type" value="Genomic_DNA"/>
</dbReference>
<dbReference type="InterPro" id="IPR029098">
    <property type="entry name" value="Acetyltransf_C"/>
</dbReference>
<keyword evidence="1" id="KW-0963">Cytoplasm</keyword>
<gene>
    <name evidence="9" type="ORF">SAMN05444368_0795</name>
</gene>
<evidence type="ECO:0000256" key="1">
    <source>
        <dbReference type="ARBA" id="ARBA00022490"/>
    </source>
</evidence>
<dbReference type="PROSITE" id="PS00101">
    <property type="entry name" value="HEXAPEP_TRANSFERASES"/>
    <property type="match status" value="1"/>
</dbReference>
<evidence type="ECO:0000259" key="8">
    <source>
        <dbReference type="Pfam" id="PF13720"/>
    </source>
</evidence>
<dbReference type="NCBIfam" id="NF003657">
    <property type="entry name" value="PRK05289.1"/>
    <property type="match status" value="1"/>
</dbReference>
<evidence type="ECO:0000256" key="7">
    <source>
        <dbReference type="ARBA" id="ARBA00023315"/>
    </source>
</evidence>
<evidence type="ECO:0000313" key="10">
    <source>
        <dbReference type="Proteomes" id="UP000185093"/>
    </source>
</evidence>
<dbReference type="InterPro" id="IPR018357">
    <property type="entry name" value="Hexapep_transf_CS"/>
</dbReference>
<evidence type="ECO:0000256" key="4">
    <source>
        <dbReference type="ARBA" id="ARBA00022679"/>
    </source>
</evidence>
<dbReference type="PANTHER" id="PTHR43480">
    <property type="entry name" value="ACYL-[ACYL-CARRIER-PROTEIN]--UDP-N-ACETYLGLUCOSAMINE O-ACYLTRANSFERASE"/>
    <property type="match status" value="1"/>
</dbReference>
<dbReference type="Gene3D" id="1.20.1180.10">
    <property type="entry name" value="Udp N-acetylglucosamine O-acyltransferase, C-terminal domain"/>
    <property type="match status" value="1"/>
</dbReference>